<proteinExistence type="predicted"/>
<protein>
    <recommendedName>
        <fullName evidence="2">histidine kinase</fullName>
        <ecNumber evidence="2">2.7.13.3</ecNumber>
    </recommendedName>
</protein>
<sequence>MIPRHRWRRGLIAAPALVALAIVLVVGIPDTTGRFALSALVIVCTIAAIVLSEDRTEHWLRTAFSLVDALREGDYGIRGAIPQEGGQHAHLIRRFNELAAQLQDERRGMAESTQLLSKTLAGLEGAVFAFDGANAHRLRLVNPAGERLLQTSGEALLGRSAESLQLAPLFEAESGAVVSHAFASAQGRWQVSHANLRSRSQVGRLLVIVPVEQALRHEERESFKRLLRVLSHEINNSIAPIASVSDTLRTRVRSDDAFAGAPDLRALFEQGLTLIEQRSLSLQRFLAGYALLAKLPPPQLQPVALDEPCGRVKALLDDGRLDAQAEGNVVAMVDRDQLEQALINLVRNALEASPEDGGVQLRVRADGAHACIDVIDDGPGPPPEEKRFVPFFTTKPGGSGIGLVLSRQIVEAQSGTLVLASRQDRAGTIARITLPLAPSMGRER</sequence>
<dbReference type="InterPro" id="IPR004358">
    <property type="entry name" value="Sig_transdc_His_kin-like_C"/>
</dbReference>
<evidence type="ECO:0000256" key="1">
    <source>
        <dbReference type="ARBA" id="ARBA00000085"/>
    </source>
</evidence>
<dbReference type="InterPro" id="IPR036890">
    <property type="entry name" value="HATPase_C_sf"/>
</dbReference>
<keyword evidence="3" id="KW-0812">Transmembrane</keyword>
<organism evidence="5 6">
    <name type="scientific">Lysobacter hankyongensis</name>
    <dbReference type="NCBI Taxonomy" id="1176535"/>
    <lineage>
        <taxon>Bacteria</taxon>
        <taxon>Pseudomonadati</taxon>
        <taxon>Pseudomonadota</taxon>
        <taxon>Gammaproteobacteria</taxon>
        <taxon>Lysobacterales</taxon>
        <taxon>Lysobacteraceae</taxon>
        <taxon>Lysobacter</taxon>
    </lineage>
</organism>
<dbReference type="EC" id="2.7.13.3" evidence="2"/>
<dbReference type="CDD" id="cd00075">
    <property type="entry name" value="HATPase"/>
    <property type="match status" value="1"/>
</dbReference>
<dbReference type="SMART" id="SM00387">
    <property type="entry name" value="HATPase_c"/>
    <property type="match status" value="1"/>
</dbReference>
<comment type="catalytic activity">
    <reaction evidence="1">
        <text>ATP + protein L-histidine = ADP + protein N-phospho-L-histidine.</text>
        <dbReference type="EC" id="2.7.13.3"/>
    </reaction>
</comment>
<evidence type="ECO:0000256" key="2">
    <source>
        <dbReference type="ARBA" id="ARBA00012438"/>
    </source>
</evidence>
<accession>A0ABP9BNJ7</accession>
<dbReference type="InterPro" id="IPR005467">
    <property type="entry name" value="His_kinase_dom"/>
</dbReference>
<dbReference type="Pfam" id="PF02518">
    <property type="entry name" value="HATPase_c"/>
    <property type="match status" value="1"/>
</dbReference>
<gene>
    <name evidence="5" type="ORF">GCM10023307_24680</name>
</gene>
<keyword evidence="3" id="KW-0472">Membrane</keyword>
<comment type="caution">
    <text evidence="5">The sequence shown here is derived from an EMBL/GenBank/DDBJ whole genome shotgun (WGS) entry which is preliminary data.</text>
</comment>
<dbReference type="InterPro" id="IPR003594">
    <property type="entry name" value="HATPase_dom"/>
</dbReference>
<name>A0ABP9BNJ7_9GAMM</name>
<dbReference type="Gene3D" id="3.30.565.10">
    <property type="entry name" value="Histidine kinase-like ATPase, C-terminal domain"/>
    <property type="match status" value="1"/>
</dbReference>
<feature type="transmembrane region" description="Helical" evidence="3">
    <location>
        <begin position="12"/>
        <end position="29"/>
    </location>
</feature>
<feature type="domain" description="Histidine kinase" evidence="4">
    <location>
        <begin position="229"/>
        <end position="438"/>
    </location>
</feature>
<dbReference type="PANTHER" id="PTHR43065:SF51">
    <property type="entry name" value="HISTIDINE KINASE"/>
    <property type="match status" value="1"/>
</dbReference>
<dbReference type="PRINTS" id="PR00344">
    <property type="entry name" value="BCTRLSENSOR"/>
</dbReference>
<evidence type="ECO:0000259" key="4">
    <source>
        <dbReference type="PROSITE" id="PS50109"/>
    </source>
</evidence>
<feature type="transmembrane region" description="Helical" evidence="3">
    <location>
        <begin position="35"/>
        <end position="52"/>
    </location>
</feature>
<dbReference type="PANTHER" id="PTHR43065">
    <property type="entry name" value="SENSOR HISTIDINE KINASE"/>
    <property type="match status" value="1"/>
</dbReference>
<reference evidence="6" key="1">
    <citation type="journal article" date="2019" name="Int. J. Syst. Evol. Microbiol.">
        <title>The Global Catalogue of Microorganisms (GCM) 10K type strain sequencing project: providing services to taxonomists for standard genome sequencing and annotation.</title>
        <authorList>
            <consortium name="The Broad Institute Genomics Platform"/>
            <consortium name="The Broad Institute Genome Sequencing Center for Infectious Disease"/>
            <person name="Wu L."/>
            <person name="Ma J."/>
        </authorList>
    </citation>
    <scope>NUCLEOTIDE SEQUENCE [LARGE SCALE GENOMIC DNA]</scope>
    <source>
        <strain evidence="6">JCM 18204</strain>
    </source>
</reference>
<dbReference type="EMBL" id="BAABJE010000014">
    <property type="protein sequence ID" value="GAA4797828.1"/>
    <property type="molecule type" value="Genomic_DNA"/>
</dbReference>
<dbReference type="Proteomes" id="UP001499959">
    <property type="component" value="Unassembled WGS sequence"/>
</dbReference>
<evidence type="ECO:0000313" key="5">
    <source>
        <dbReference type="EMBL" id="GAA4797828.1"/>
    </source>
</evidence>
<keyword evidence="3" id="KW-1133">Transmembrane helix</keyword>
<dbReference type="RefSeq" id="WP_425562701.1">
    <property type="nucleotide sequence ID" value="NZ_BAABJE010000014.1"/>
</dbReference>
<evidence type="ECO:0000313" key="6">
    <source>
        <dbReference type="Proteomes" id="UP001499959"/>
    </source>
</evidence>
<dbReference type="SUPFAM" id="SSF55874">
    <property type="entry name" value="ATPase domain of HSP90 chaperone/DNA topoisomerase II/histidine kinase"/>
    <property type="match status" value="1"/>
</dbReference>
<evidence type="ECO:0000256" key="3">
    <source>
        <dbReference type="SAM" id="Phobius"/>
    </source>
</evidence>
<keyword evidence="6" id="KW-1185">Reference proteome</keyword>
<dbReference type="PROSITE" id="PS50109">
    <property type="entry name" value="HIS_KIN"/>
    <property type="match status" value="1"/>
</dbReference>